<protein>
    <submittedName>
        <fullName evidence="3">Uncharacterized protein</fullName>
    </submittedName>
</protein>
<gene>
    <name evidence="3" type="ORF">NP493_456g02029</name>
</gene>
<proteinExistence type="predicted"/>
<reference evidence="3" key="1">
    <citation type="journal article" date="2023" name="Mol. Biol. Evol.">
        <title>Third-Generation Sequencing Reveals the Adaptive Role of the Epigenome in Three Deep-Sea Polychaetes.</title>
        <authorList>
            <person name="Perez M."/>
            <person name="Aroh O."/>
            <person name="Sun Y."/>
            <person name="Lan Y."/>
            <person name="Juniper S.K."/>
            <person name="Young C.R."/>
            <person name="Angers B."/>
            <person name="Qian P.Y."/>
        </authorList>
    </citation>
    <scope>NUCLEOTIDE SEQUENCE</scope>
    <source>
        <strain evidence="3">R07B-5</strain>
    </source>
</reference>
<feature type="transmembrane region" description="Helical" evidence="2">
    <location>
        <begin position="104"/>
        <end position="122"/>
    </location>
</feature>
<evidence type="ECO:0000313" key="3">
    <source>
        <dbReference type="EMBL" id="KAK2180155.1"/>
    </source>
</evidence>
<dbReference type="EMBL" id="JAODUO010000456">
    <property type="protein sequence ID" value="KAK2180155.1"/>
    <property type="molecule type" value="Genomic_DNA"/>
</dbReference>
<dbReference type="AlphaFoldDB" id="A0AAD9KZF7"/>
<keyword evidence="2" id="KW-0472">Membrane</keyword>
<feature type="region of interest" description="Disordered" evidence="1">
    <location>
        <begin position="126"/>
        <end position="151"/>
    </location>
</feature>
<dbReference type="Proteomes" id="UP001209878">
    <property type="component" value="Unassembled WGS sequence"/>
</dbReference>
<evidence type="ECO:0000256" key="1">
    <source>
        <dbReference type="SAM" id="MobiDB-lite"/>
    </source>
</evidence>
<evidence type="ECO:0000313" key="4">
    <source>
        <dbReference type="Proteomes" id="UP001209878"/>
    </source>
</evidence>
<name>A0AAD9KZF7_RIDPI</name>
<keyword evidence="2" id="KW-0812">Transmembrane</keyword>
<comment type="caution">
    <text evidence="3">The sequence shown here is derived from an EMBL/GenBank/DDBJ whole genome shotgun (WGS) entry which is preliminary data.</text>
</comment>
<accession>A0AAD9KZF7</accession>
<organism evidence="3 4">
    <name type="scientific">Ridgeia piscesae</name>
    <name type="common">Tubeworm</name>
    <dbReference type="NCBI Taxonomy" id="27915"/>
    <lineage>
        <taxon>Eukaryota</taxon>
        <taxon>Metazoa</taxon>
        <taxon>Spiralia</taxon>
        <taxon>Lophotrochozoa</taxon>
        <taxon>Annelida</taxon>
        <taxon>Polychaeta</taxon>
        <taxon>Sedentaria</taxon>
        <taxon>Canalipalpata</taxon>
        <taxon>Sabellida</taxon>
        <taxon>Siboglinidae</taxon>
        <taxon>Ridgeia</taxon>
    </lineage>
</organism>
<keyword evidence="2" id="KW-1133">Transmembrane helix</keyword>
<keyword evidence="4" id="KW-1185">Reference proteome</keyword>
<sequence length="151" mass="16160">MDLLSKSEGLLSKSEGLLSKSEGLLSKSEGLVDVDCGIRGLCNGLGPALYGIVFYLFHVDLNQSDDDMNSIPKTHLNPHRVVNVTSRPEPSPLTGLSIMPGPPFAFGAILVILAILVAVFIPDSPHQSGVMKSPTRRSPPTALEHFQRDTG</sequence>
<evidence type="ECO:0000256" key="2">
    <source>
        <dbReference type="SAM" id="Phobius"/>
    </source>
</evidence>